<dbReference type="EMBL" id="BNJG01000003">
    <property type="protein sequence ID" value="GHO58718.1"/>
    <property type="molecule type" value="Genomic_DNA"/>
</dbReference>
<dbReference type="Gene3D" id="3.40.190.10">
    <property type="entry name" value="Periplasmic binding protein-like II"/>
    <property type="match status" value="1"/>
</dbReference>
<comment type="similarity">
    <text evidence="2">Belongs to the bacterial solute-binding protein 1 family.</text>
</comment>
<dbReference type="RefSeq" id="WP_201374968.1">
    <property type="nucleotide sequence ID" value="NZ_BNJG01000003.1"/>
</dbReference>
<dbReference type="InterPro" id="IPR050490">
    <property type="entry name" value="Bact_solute-bd_prot1"/>
</dbReference>
<organism evidence="5 6">
    <name type="scientific">Ktedonobacter robiniae</name>
    <dbReference type="NCBI Taxonomy" id="2778365"/>
    <lineage>
        <taxon>Bacteria</taxon>
        <taxon>Bacillati</taxon>
        <taxon>Chloroflexota</taxon>
        <taxon>Ktedonobacteria</taxon>
        <taxon>Ktedonobacterales</taxon>
        <taxon>Ktedonobacteraceae</taxon>
        <taxon>Ktedonobacter</taxon>
    </lineage>
</organism>
<sequence length="443" mass="47826">MRRTWFSMTLVLLVIVLLLSACGGDSSSGNSSNNSGSTGVLDANKKYTVDFWEAFSTGANKTAIENLAKQYMSQHKNVTIKLQAYDSYDTLKTKLTAAIAANNAPTMAQVYESWASKYQQSNALESLQPYISGQNGLSQSDISDFYPTIWKDGQIDGTQYMLPFNKSVEVLYYNEDVLKQEGIAVPTTTDELKAAITKVTKTDGSRWGLSFTPSVDEWATLYKAFGGADFVSSDGTKAAFGDGANTQPALKALSDLTPLVKAGNIHVTKLYSWQNDFAAGKSAFSISTVASYPFIKSSIGGKFNFSEAVLPGGSAGKFTSLYGTNMAMFSSASTDAKTAAWDFMKYLTSADANAQFVKATGYMPIRKSAYEGSTLKSYFEQNPARQAGPESLQYGFVPSILPAWDDCRTVITSNFTSALTSQLSENAALQKMTQGCSTKLAEG</sequence>
<keyword evidence="3" id="KW-0813">Transport</keyword>
<evidence type="ECO:0000256" key="1">
    <source>
        <dbReference type="ARBA" id="ARBA00004196"/>
    </source>
</evidence>
<gene>
    <name evidence="5" type="ORF">KSB_71930</name>
</gene>
<proteinExistence type="inferred from homology"/>
<evidence type="ECO:0000313" key="5">
    <source>
        <dbReference type="EMBL" id="GHO58718.1"/>
    </source>
</evidence>
<evidence type="ECO:0000313" key="6">
    <source>
        <dbReference type="Proteomes" id="UP000654345"/>
    </source>
</evidence>
<comment type="subcellular location">
    <subcellularLocation>
        <location evidence="1">Cell envelope</location>
    </subcellularLocation>
</comment>
<evidence type="ECO:0000256" key="3">
    <source>
        <dbReference type="ARBA" id="ARBA00022448"/>
    </source>
</evidence>
<accession>A0ABQ3V177</accession>
<evidence type="ECO:0000256" key="2">
    <source>
        <dbReference type="ARBA" id="ARBA00008520"/>
    </source>
</evidence>
<dbReference type="PROSITE" id="PS51257">
    <property type="entry name" value="PROKAR_LIPOPROTEIN"/>
    <property type="match status" value="1"/>
</dbReference>
<dbReference type="SUPFAM" id="SSF53850">
    <property type="entry name" value="Periplasmic binding protein-like II"/>
    <property type="match status" value="1"/>
</dbReference>
<dbReference type="Pfam" id="PF13416">
    <property type="entry name" value="SBP_bac_8"/>
    <property type="match status" value="1"/>
</dbReference>
<reference evidence="5 6" key="1">
    <citation type="journal article" date="2021" name="Int. J. Syst. Evol. Microbiol.">
        <title>Reticulibacter mediterranei gen. nov., sp. nov., within the new family Reticulibacteraceae fam. nov., and Ktedonospora formicarum gen. nov., sp. nov., Ktedonobacter robiniae sp. nov., Dictyobacter formicarum sp. nov. and Dictyobacter arantiisoli sp. nov., belonging to the class Ktedonobacteria.</title>
        <authorList>
            <person name="Yabe S."/>
            <person name="Zheng Y."/>
            <person name="Wang C.M."/>
            <person name="Sakai Y."/>
            <person name="Abe K."/>
            <person name="Yokota A."/>
            <person name="Donadio S."/>
            <person name="Cavaletti L."/>
            <person name="Monciardini P."/>
        </authorList>
    </citation>
    <scope>NUCLEOTIDE SEQUENCE [LARGE SCALE GENOMIC DNA]</scope>
    <source>
        <strain evidence="5 6">SOSP1-30</strain>
    </source>
</reference>
<keyword evidence="6" id="KW-1185">Reference proteome</keyword>
<keyword evidence="4" id="KW-0732">Signal</keyword>
<dbReference type="CDD" id="cd14748">
    <property type="entry name" value="PBP2_UgpB"/>
    <property type="match status" value="1"/>
</dbReference>
<dbReference type="Proteomes" id="UP000654345">
    <property type="component" value="Unassembled WGS sequence"/>
</dbReference>
<protein>
    <submittedName>
        <fullName evidence="5">ABC transporter substrate-binding protein</fullName>
    </submittedName>
</protein>
<evidence type="ECO:0000256" key="4">
    <source>
        <dbReference type="ARBA" id="ARBA00022729"/>
    </source>
</evidence>
<dbReference type="PANTHER" id="PTHR43649">
    <property type="entry name" value="ARABINOSE-BINDING PROTEIN-RELATED"/>
    <property type="match status" value="1"/>
</dbReference>
<comment type="caution">
    <text evidence="5">The sequence shown here is derived from an EMBL/GenBank/DDBJ whole genome shotgun (WGS) entry which is preliminary data.</text>
</comment>
<dbReference type="PANTHER" id="PTHR43649:SF31">
    <property type="entry name" value="SN-GLYCEROL-3-PHOSPHATE-BINDING PERIPLASMIC PROTEIN UGPB"/>
    <property type="match status" value="1"/>
</dbReference>
<name>A0ABQ3V177_9CHLR</name>
<dbReference type="InterPro" id="IPR006059">
    <property type="entry name" value="SBP"/>
</dbReference>